<name>A0A161LP33_9ACTN</name>
<dbReference type="Gene3D" id="2.80.10.50">
    <property type="match status" value="1"/>
</dbReference>
<proteinExistence type="predicted"/>
<dbReference type="Pfam" id="PF00652">
    <property type="entry name" value="Ricin_B_lectin"/>
    <property type="match status" value="1"/>
</dbReference>
<dbReference type="GO" id="GO:0016798">
    <property type="term" value="F:hydrolase activity, acting on glycosyl bonds"/>
    <property type="evidence" value="ECO:0007669"/>
    <property type="project" value="UniProtKB-KW"/>
</dbReference>
<feature type="signal peptide" evidence="1">
    <location>
        <begin position="1"/>
        <end position="31"/>
    </location>
</feature>
<feature type="chain" id="PRO_5039318170" evidence="1">
    <location>
        <begin position="32"/>
        <end position="181"/>
    </location>
</feature>
<keyword evidence="3" id="KW-0858">Xylan degradation</keyword>
<evidence type="ECO:0000313" key="4">
    <source>
        <dbReference type="Proteomes" id="UP000077701"/>
    </source>
</evidence>
<gene>
    <name evidence="3" type="ORF">PS9374_07048</name>
</gene>
<evidence type="ECO:0000256" key="1">
    <source>
        <dbReference type="SAM" id="SignalP"/>
    </source>
</evidence>
<keyword evidence="3" id="KW-0119">Carbohydrate metabolism</keyword>
<dbReference type="AlphaFoldDB" id="A0A161LP33"/>
<protein>
    <submittedName>
        <fullName evidence="3">Xylanase</fullName>
    </submittedName>
</protein>
<feature type="domain" description="Ricin B lectin" evidence="2">
    <location>
        <begin position="63"/>
        <end position="181"/>
    </location>
</feature>
<keyword evidence="3" id="KW-0378">Hydrolase</keyword>
<dbReference type="Proteomes" id="UP000077701">
    <property type="component" value="Unassembled WGS sequence"/>
</dbReference>
<dbReference type="SUPFAM" id="SSF50370">
    <property type="entry name" value="Ricin B-like lectins"/>
    <property type="match status" value="1"/>
</dbReference>
<comment type="caution">
    <text evidence="3">The sequence shown here is derived from an EMBL/GenBank/DDBJ whole genome shotgun (WGS) entry which is preliminary data.</text>
</comment>
<organism evidence="3 4">
    <name type="scientific">Planomonospora sphaerica</name>
    <dbReference type="NCBI Taxonomy" id="161355"/>
    <lineage>
        <taxon>Bacteria</taxon>
        <taxon>Bacillati</taxon>
        <taxon>Actinomycetota</taxon>
        <taxon>Actinomycetes</taxon>
        <taxon>Streptosporangiales</taxon>
        <taxon>Streptosporangiaceae</taxon>
        <taxon>Planomonospora</taxon>
    </lineage>
</organism>
<reference evidence="4" key="2">
    <citation type="submission" date="2016-04" db="EMBL/GenBank/DDBJ databases">
        <title>Planomonospora sphaerica JCM9374 whole genome shotgun sequence.</title>
        <authorList>
            <person name="Suzuki T."/>
            <person name="Dohra H."/>
            <person name="Kodani S."/>
        </authorList>
    </citation>
    <scope>NUCLEOTIDE SEQUENCE [LARGE SCALE GENOMIC DNA]</scope>
    <source>
        <strain evidence="4">JCM 9374</strain>
    </source>
</reference>
<keyword evidence="4" id="KW-1185">Reference proteome</keyword>
<dbReference type="CDD" id="cd23415">
    <property type="entry name" value="beta-trefoil_Ricin_AH"/>
    <property type="match status" value="1"/>
</dbReference>
<evidence type="ECO:0000259" key="2">
    <source>
        <dbReference type="SMART" id="SM00458"/>
    </source>
</evidence>
<dbReference type="GO" id="GO:0045493">
    <property type="term" value="P:xylan catabolic process"/>
    <property type="evidence" value="ECO:0007669"/>
    <property type="project" value="UniProtKB-KW"/>
</dbReference>
<dbReference type="SMART" id="SM00458">
    <property type="entry name" value="RICIN"/>
    <property type="match status" value="1"/>
</dbReference>
<reference evidence="3 4" key="1">
    <citation type="journal article" date="2016" name="Genome Announc.">
        <title>Draft Genome Sequence of Planomonospora sphaerica JCM9374, a Rare Actinomycete.</title>
        <authorList>
            <person name="Dohra H."/>
            <person name="Suzuki T."/>
            <person name="Inoue Y."/>
            <person name="Kodani S."/>
        </authorList>
    </citation>
    <scope>NUCLEOTIDE SEQUENCE [LARGE SCALE GENOMIC DNA]</scope>
    <source>
        <strain evidence="3 4">JCM 9374</strain>
    </source>
</reference>
<dbReference type="InterPro" id="IPR000772">
    <property type="entry name" value="Ricin_B_lectin"/>
</dbReference>
<keyword evidence="1" id="KW-0732">Signal</keyword>
<accession>A0A161LP33</accession>
<dbReference type="STRING" id="161355.PS9374_07048"/>
<evidence type="ECO:0000313" key="3">
    <source>
        <dbReference type="EMBL" id="GAT71357.1"/>
    </source>
</evidence>
<dbReference type="RefSeq" id="WP_084009116.1">
    <property type="nucleotide sequence ID" value="NZ_BDCX01000028.1"/>
</dbReference>
<dbReference type="InterPro" id="IPR035992">
    <property type="entry name" value="Ricin_B-like_lectins"/>
</dbReference>
<sequence length="181" mass="19626">MRNRIRTALMSMAVMAAAAANTSLASAPASAAVAAPIAAASATQATPAEFGFVMESVSIGAQAAGYLRNRATGRCLEQGWDGHVFTNPCNYGPAQTWTWIGGERFKSLVNSWSQECLDGTSATGRVYTLSCNGGDYQKWSLGEYGHITQRQALQNLDSNWEGSVYLSPQDRYNTNNHQKWY</sequence>
<keyword evidence="3" id="KW-0326">Glycosidase</keyword>
<dbReference type="PROSITE" id="PS50231">
    <property type="entry name" value="RICIN_B_LECTIN"/>
    <property type="match status" value="1"/>
</dbReference>
<dbReference type="EMBL" id="BDCX01000028">
    <property type="protein sequence ID" value="GAT71357.1"/>
    <property type="molecule type" value="Genomic_DNA"/>
</dbReference>
<dbReference type="OrthoDB" id="3543101at2"/>
<keyword evidence="3" id="KW-0624">Polysaccharide degradation</keyword>